<protein>
    <submittedName>
        <fullName evidence="3">Uncharacterized protein</fullName>
    </submittedName>
</protein>
<feature type="transmembrane region" description="Helical" evidence="2">
    <location>
        <begin position="249"/>
        <end position="269"/>
    </location>
</feature>
<keyword evidence="4" id="KW-1185">Reference proteome</keyword>
<reference evidence="4" key="2">
    <citation type="journal article" date="2013" name="PLoS Genet.">
        <title>Comparative genome structure, secondary metabolite, and effector coding capacity across Cochliobolus pathogens.</title>
        <authorList>
            <person name="Condon B.J."/>
            <person name="Leng Y."/>
            <person name="Wu D."/>
            <person name="Bushley K.E."/>
            <person name="Ohm R.A."/>
            <person name="Otillar R."/>
            <person name="Martin J."/>
            <person name="Schackwitz W."/>
            <person name="Grimwood J."/>
            <person name="MohdZainudin N."/>
            <person name="Xue C."/>
            <person name="Wang R."/>
            <person name="Manning V.A."/>
            <person name="Dhillon B."/>
            <person name="Tu Z.J."/>
            <person name="Steffenson B.J."/>
            <person name="Salamov A."/>
            <person name="Sun H."/>
            <person name="Lowry S."/>
            <person name="LaButti K."/>
            <person name="Han J."/>
            <person name="Copeland A."/>
            <person name="Lindquist E."/>
            <person name="Barry K."/>
            <person name="Schmutz J."/>
            <person name="Baker S.E."/>
            <person name="Ciuffetti L.M."/>
            <person name="Grigoriev I.V."/>
            <person name="Zhong S."/>
            <person name="Turgeon B.G."/>
        </authorList>
    </citation>
    <scope>NUCLEOTIDE SEQUENCE [LARGE SCALE GENOMIC DNA]</scope>
    <source>
        <strain evidence="4">C5 / ATCC 48332 / race O</strain>
    </source>
</reference>
<evidence type="ECO:0000256" key="2">
    <source>
        <dbReference type="SAM" id="Phobius"/>
    </source>
</evidence>
<feature type="region of interest" description="Disordered" evidence="1">
    <location>
        <begin position="116"/>
        <end position="138"/>
    </location>
</feature>
<gene>
    <name evidence="3" type="ORF">COCHEDRAFT_1146481</name>
</gene>
<reference evidence="3 4" key="1">
    <citation type="journal article" date="2012" name="PLoS Pathog.">
        <title>Diverse lifestyles and strategies of plant pathogenesis encoded in the genomes of eighteen Dothideomycetes fungi.</title>
        <authorList>
            <person name="Ohm R.A."/>
            <person name="Feau N."/>
            <person name="Henrissat B."/>
            <person name="Schoch C.L."/>
            <person name="Horwitz B.A."/>
            <person name="Barry K.W."/>
            <person name="Condon B.J."/>
            <person name="Copeland A.C."/>
            <person name="Dhillon B."/>
            <person name="Glaser F."/>
            <person name="Hesse C.N."/>
            <person name="Kosti I."/>
            <person name="LaButti K."/>
            <person name="Lindquist E.A."/>
            <person name="Lucas S."/>
            <person name="Salamov A.A."/>
            <person name="Bradshaw R.E."/>
            <person name="Ciuffetti L."/>
            <person name="Hamelin R.C."/>
            <person name="Kema G.H.J."/>
            <person name="Lawrence C."/>
            <person name="Scott J.A."/>
            <person name="Spatafora J.W."/>
            <person name="Turgeon B.G."/>
            <person name="de Wit P.J.G.M."/>
            <person name="Zhong S."/>
            <person name="Goodwin S.B."/>
            <person name="Grigoriev I.V."/>
        </authorList>
    </citation>
    <scope>NUCLEOTIDE SEQUENCE [LARGE SCALE GENOMIC DNA]</scope>
    <source>
        <strain evidence="4">C5 / ATCC 48332 / race O</strain>
    </source>
</reference>
<evidence type="ECO:0000313" key="4">
    <source>
        <dbReference type="Proteomes" id="UP000016936"/>
    </source>
</evidence>
<proteinExistence type="predicted"/>
<dbReference type="AlphaFoldDB" id="M2SMW4"/>
<keyword evidence="2" id="KW-0812">Transmembrane</keyword>
<evidence type="ECO:0000256" key="1">
    <source>
        <dbReference type="SAM" id="MobiDB-lite"/>
    </source>
</evidence>
<organism evidence="3 4">
    <name type="scientific">Cochliobolus heterostrophus (strain C5 / ATCC 48332 / race O)</name>
    <name type="common">Southern corn leaf blight fungus</name>
    <name type="synonym">Bipolaris maydis</name>
    <dbReference type="NCBI Taxonomy" id="701091"/>
    <lineage>
        <taxon>Eukaryota</taxon>
        <taxon>Fungi</taxon>
        <taxon>Dikarya</taxon>
        <taxon>Ascomycota</taxon>
        <taxon>Pezizomycotina</taxon>
        <taxon>Dothideomycetes</taxon>
        <taxon>Pleosporomycetidae</taxon>
        <taxon>Pleosporales</taxon>
        <taxon>Pleosporineae</taxon>
        <taxon>Pleosporaceae</taxon>
        <taxon>Bipolaris</taxon>
    </lineage>
</organism>
<dbReference type="EMBL" id="KB445584">
    <property type="protein sequence ID" value="EMD86685.1"/>
    <property type="molecule type" value="Genomic_DNA"/>
</dbReference>
<feature type="compositionally biased region" description="Basic and acidic residues" evidence="1">
    <location>
        <begin position="116"/>
        <end position="128"/>
    </location>
</feature>
<sequence length="272" mass="29754">MEGALSELASSTWVLSIKLPRESQQQREILHTSRHYCPENAEIISEGFNMDDVGPCPLTSVLQSPTTPITRVASQSAKPSYGKIEQDTFTTARMAKQLRRSARLVVLGKGTVTSDEQLREARADRDGEGTASVEEGQGKFNCKRKTKAAEAAMALATPTKEVLIETVIPSDTDEEILGDVIFSMFGADATSDRRTCVGSIYHSQSSIHGAPVDRNRMPDDPLGLRAMCWERGADPVKNSSNSSFGEGTAFRFLVFLLFDIFLAIVNVNANDY</sequence>
<keyword evidence="2" id="KW-1133">Transmembrane helix</keyword>
<name>M2SMW4_COCH5</name>
<dbReference type="Proteomes" id="UP000016936">
    <property type="component" value="Unassembled WGS sequence"/>
</dbReference>
<accession>M2SMW4</accession>
<evidence type="ECO:0000313" key="3">
    <source>
        <dbReference type="EMBL" id="EMD86685.1"/>
    </source>
</evidence>
<keyword evidence="2" id="KW-0472">Membrane</keyword>
<dbReference type="HOGENOM" id="CLU_1023099_0_0_1"/>